<evidence type="ECO:0000256" key="3">
    <source>
        <dbReference type="ARBA" id="ARBA00023098"/>
    </source>
</evidence>
<dbReference type="GO" id="GO:0016042">
    <property type="term" value="P:lipid catabolic process"/>
    <property type="evidence" value="ECO:0007669"/>
    <property type="project" value="UniProtKB-KW"/>
</dbReference>
<name>A0A1E5RHJ9_9ASCO</name>
<keyword evidence="1" id="KW-0378">Hydrolase</keyword>
<evidence type="ECO:0000259" key="5">
    <source>
        <dbReference type="PROSITE" id="PS51635"/>
    </source>
</evidence>
<accession>A0A1E5RHJ9</accession>
<feature type="domain" description="PNPLA" evidence="5">
    <location>
        <begin position="207"/>
        <end position="399"/>
    </location>
</feature>
<dbReference type="InterPro" id="IPR050301">
    <property type="entry name" value="NTE"/>
</dbReference>
<comment type="caution">
    <text evidence="4">Lacks conserved residue(s) required for the propagation of feature annotation.</text>
</comment>
<reference evidence="7" key="1">
    <citation type="journal article" date="2016" name="Genome Announc.">
        <title>Genome sequences of three species of Hanseniaspora isolated from spontaneous wine fermentations.</title>
        <authorList>
            <person name="Sternes P.R."/>
            <person name="Lee D."/>
            <person name="Kutyna D.R."/>
            <person name="Borneman A.R."/>
        </authorList>
    </citation>
    <scope>NUCLEOTIDE SEQUENCE [LARGE SCALE GENOMIC DNA]</scope>
    <source>
        <strain evidence="7">AWRI3579</strain>
    </source>
</reference>
<dbReference type="PANTHER" id="PTHR14226">
    <property type="entry name" value="NEUROPATHY TARGET ESTERASE/SWISS CHEESE D.MELANOGASTER"/>
    <property type="match status" value="1"/>
</dbReference>
<dbReference type="Gene3D" id="3.40.1090.10">
    <property type="entry name" value="Cytosolic phospholipase A2 catalytic domain"/>
    <property type="match status" value="1"/>
</dbReference>
<dbReference type="Pfam" id="PF11815">
    <property type="entry name" value="DUF3336"/>
    <property type="match status" value="1"/>
</dbReference>
<dbReference type="SUPFAM" id="SSF52151">
    <property type="entry name" value="FabD/lysophospholipase-like"/>
    <property type="match status" value="1"/>
</dbReference>
<evidence type="ECO:0000256" key="4">
    <source>
        <dbReference type="PROSITE-ProRule" id="PRU01161"/>
    </source>
</evidence>
<evidence type="ECO:0000256" key="1">
    <source>
        <dbReference type="ARBA" id="ARBA00022801"/>
    </source>
</evidence>
<gene>
    <name evidence="6" type="ORF">AWRI3579_g1018</name>
</gene>
<keyword evidence="3" id="KW-0443">Lipid metabolism</keyword>
<keyword evidence="7" id="KW-1185">Reference proteome</keyword>
<dbReference type="InterPro" id="IPR016035">
    <property type="entry name" value="Acyl_Trfase/lysoPLipase"/>
</dbReference>
<protein>
    <submittedName>
        <fullName evidence="6">Lipase 3</fullName>
    </submittedName>
</protein>
<dbReference type="GO" id="GO:0006641">
    <property type="term" value="P:triglyceride metabolic process"/>
    <property type="evidence" value="ECO:0007669"/>
    <property type="project" value="UniProtKB-ARBA"/>
</dbReference>
<dbReference type="STRING" id="56408.A0A1E5RHJ9"/>
<feature type="short sequence motif" description="GXSXG" evidence="4">
    <location>
        <begin position="238"/>
        <end position="242"/>
    </location>
</feature>
<dbReference type="PROSITE" id="PS51635">
    <property type="entry name" value="PNPLA"/>
    <property type="match status" value="1"/>
</dbReference>
<dbReference type="Proteomes" id="UP000095728">
    <property type="component" value="Unassembled WGS sequence"/>
</dbReference>
<dbReference type="FunCoup" id="A0A1E5RHJ9">
    <property type="interactions" value="43"/>
</dbReference>
<keyword evidence="2" id="KW-0442">Lipid degradation</keyword>
<evidence type="ECO:0000256" key="2">
    <source>
        <dbReference type="ARBA" id="ARBA00022963"/>
    </source>
</evidence>
<dbReference type="Pfam" id="PF01734">
    <property type="entry name" value="Patatin"/>
    <property type="match status" value="1"/>
</dbReference>
<organism evidence="6 7">
    <name type="scientific">Hanseniaspora osmophila</name>
    <dbReference type="NCBI Taxonomy" id="56408"/>
    <lineage>
        <taxon>Eukaryota</taxon>
        <taxon>Fungi</taxon>
        <taxon>Dikarya</taxon>
        <taxon>Ascomycota</taxon>
        <taxon>Saccharomycotina</taxon>
        <taxon>Saccharomycetes</taxon>
        <taxon>Saccharomycodales</taxon>
        <taxon>Saccharomycodaceae</taxon>
        <taxon>Hanseniaspora</taxon>
    </lineage>
</organism>
<dbReference type="EMBL" id="LPNM01000006">
    <property type="protein sequence ID" value="OEJ86371.1"/>
    <property type="molecule type" value="Genomic_DNA"/>
</dbReference>
<dbReference type="AlphaFoldDB" id="A0A1E5RHJ9"/>
<comment type="caution">
    <text evidence="6">The sequence shown here is derived from an EMBL/GenBank/DDBJ whole genome shotgun (WGS) entry which is preliminary data.</text>
</comment>
<dbReference type="InParanoid" id="A0A1E5RHJ9"/>
<dbReference type="PANTHER" id="PTHR14226:SF44">
    <property type="entry name" value="TRIACYLGLYCEROL LIPASE 3"/>
    <property type="match status" value="1"/>
</dbReference>
<evidence type="ECO:0000313" key="6">
    <source>
        <dbReference type="EMBL" id="OEJ86371.1"/>
    </source>
</evidence>
<sequence>MPITLKQRINKFFVYLTLYTASHVPRPVQSLIFFIFNATRFLARLCLEIISPRSKKIYKEMVNSLDQVETLPEWIEGAEKVDELTGADLWRRNFVSKRYDFQTILDQYMTMCEDIGETTTVDTHGSNFVDFEHLQYMFTTASALMLRNFAGISDKRLYSKSFLGTKILIEQYINKIIYILDFFEHNSEIIKTSFYHCCKLSLGTTALILQGGSLFGLYHIGVIKALFNNGLLPRIICGSSMGACVASLCCCLSAEQLDTYLNSYDFLINKIKNDTELLKECGYGDIENEIKLTQMISNIIFRGYSKDVYLMYMFIRKHVVGDMTFEESFALSGQVLNIVLHPKEKKNACPTLLNYVTTPNVLISSAIACSLSSEVVPNCKLLCKNFKGEVEDYFIDTHNIEFLTPQQHNDSMESGERNAYTRLTELFNVNNFIISLARPYLSYLVTNDIKHDIKISKYYSYKNPAGVQKPVKKDKTLPPSIKRTTDDLVNAAFSKTESANALKATTTFSDYDYDENPLLRIKMKYHFERKLKQVITMEIKHRMDVLDDFGYLNHWIKKLTIDEKTPKTATEVTIVPQMQHISIPRIIEGRLDNIKYWIDCGERSTWSVLPLVRTRCAIEFKIDEIIQKRHFEQQQKWNYGKKQETANSKSHTRKLRCLSHLTVLLSVQVLPK</sequence>
<evidence type="ECO:0000313" key="7">
    <source>
        <dbReference type="Proteomes" id="UP000095728"/>
    </source>
</evidence>
<proteinExistence type="predicted"/>
<dbReference type="InterPro" id="IPR021771">
    <property type="entry name" value="Triacylglycerol_lipase_N"/>
</dbReference>
<dbReference type="OrthoDB" id="10049244at2759"/>
<dbReference type="InterPro" id="IPR002641">
    <property type="entry name" value="PNPLA_dom"/>
</dbReference>
<dbReference type="GO" id="GO:0004806">
    <property type="term" value="F:triacylglycerol lipase activity"/>
    <property type="evidence" value="ECO:0007669"/>
    <property type="project" value="InterPro"/>
</dbReference>